<dbReference type="SUPFAM" id="SSF52540">
    <property type="entry name" value="P-loop containing nucleoside triphosphate hydrolases"/>
    <property type="match status" value="1"/>
</dbReference>
<sequence>MEFCLFGAHHAYSGQKRSLGSFSALILPSSGSRFQRCCSYVSGRQRYPSYTTVRSFLFYTAAIKFGCSFSLDKLMREFDLLEYCDEKLKDLSADVRRRALIAVALVKDPVLLVAEDPCHGLEPIACFHLMQCLHSYAAENNRIVLTSLMSPRSDICEMISGLTILFRGRVFYSGHIKNLPNYFRRVGLVCPDNENPAMYYCEFEFVRYVHERASNYDSNYLRRQNKIHALSHVKHMDIFLSSRSQAIDWLSVNSSSTSWTSESQLGLIFIKYGISGTICALCIQQWKFHVDA</sequence>
<keyword evidence="4" id="KW-1133">Transmembrane helix</keyword>
<evidence type="ECO:0000313" key="7">
    <source>
        <dbReference type="WBParaSite" id="ACAC_0000017001-mRNA-1"/>
    </source>
</evidence>
<evidence type="ECO:0000256" key="4">
    <source>
        <dbReference type="ARBA" id="ARBA00022989"/>
    </source>
</evidence>
<keyword evidence="2" id="KW-0813">Transport</keyword>
<keyword evidence="6" id="KW-1185">Reference proteome</keyword>
<protein>
    <submittedName>
        <fullName evidence="7">ABC transporter domain-containing protein</fullName>
    </submittedName>
</protein>
<dbReference type="Gene3D" id="3.40.50.300">
    <property type="entry name" value="P-loop containing nucleotide triphosphate hydrolases"/>
    <property type="match status" value="1"/>
</dbReference>
<reference evidence="7" key="2">
    <citation type="submission" date="2017-02" db="UniProtKB">
        <authorList>
            <consortium name="WormBaseParasite"/>
        </authorList>
    </citation>
    <scope>IDENTIFICATION</scope>
</reference>
<dbReference type="WBParaSite" id="ACAC_0000017001-mRNA-1">
    <property type="protein sequence ID" value="ACAC_0000017001-mRNA-1"/>
    <property type="gene ID" value="ACAC_0000017001"/>
</dbReference>
<dbReference type="InterPro" id="IPR050352">
    <property type="entry name" value="ABCG_transporters"/>
</dbReference>
<keyword evidence="3" id="KW-0812">Transmembrane</keyword>
<evidence type="ECO:0000256" key="5">
    <source>
        <dbReference type="ARBA" id="ARBA00023136"/>
    </source>
</evidence>
<dbReference type="PANTHER" id="PTHR48041">
    <property type="entry name" value="ABC TRANSPORTER G FAMILY MEMBER 28"/>
    <property type="match status" value="1"/>
</dbReference>
<dbReference type="AlphaFoldDB" id="A0A0K0CT14"/>
<evidence type="ECO:0000256" key="2">
    <source>
        <dbReference type="ARBA" id="ARBA00022448"/>
    </source>
</evidence>
<dbReference type="Proteomes" id="UP000035642">
    <property type="component" value="Unassembled WGS sequence"/>
</dbReference>
<evidence type="ECO:0000256" key="1">
    <source>
        <dbReference type="ARBA" id="ARBA00004141"/>
    </source>
</evidence>
<name>A0A0K0CT14_ANGCA</name>
<dbReference type="GO" id="GO:0043190">
    <property type="term" value="C:ATP-binding cassette (ABC) transporter complex"/>
    <property type="evidence" value="ECO:0007669"/>
    <property type="project" value="TreeGrafter"/>
</dbReference>
<dbReference type="PANTHER" id="PTHR48041:SF113">
    <property type="entry name" value="ATP-BINDING CASSETTE SUB-FAMILY G MEMBER 5"/>
    <property type="match status" value="1"/>
</dbReference>
<keyword evidence="5" id="KW-0472">Membrane</keyword>
<dbReference type="STRING" id="6313.A0A0K0CT14"/>
<accession>A0A0K0CT14</accession>
<evidence type="ECO:0000256" key="3">
    <source>
        <dbReference type="ARBA" id="ARBA00022692"/>
    </source>
</evidence>
<comment type="subcellular location">
    <subcellularLocation>
        <location evidence="1">Membrane</location>
        <topology evidence="1">Multi-pass membrane protein</topology>
    </subcellularLocation>
</comment>
<dbReference type="InterPro" id="IPR027417">
    <property type="entry name" value="P-loop_NTPase"/>
</dbReference>
<evidence type="ECO:0000313" key="6">
    <source>
        <dbReference type="Proteomes" id="UP000035642"/>
    </source>
</evidence>
<dbReference type="GO" id="GO:0042626">
    <property type="term" value="F:ATPase-coupled transmembrane transporter activity"/>
    <property type="evidence" value="ECO:0007669"/>
    <property type="project" value="TreeGrafter"/>
</dbReference>
<reference evidence="6" key="1">
    <citation type="submission" date="2012-09" db="EMBL/GenBank/DDBJ databases">
        <authorList>
            <person name="Martin A.A."/>
        </authorList>
    </citation>
    <scope>NUCLEOTIDE SEQUENCE</scope>
</reference>
<organism evidence="6 7">
    <name type="scientific">Angiostrongylus cantonensis</name>
    <name type="common">Rat lungworm</name>
    <dbReference type="NCBI Taxonomy" id="6313"/>
    <lineage>
        <taxon>Eukaryota</taxon>
        <taxon>Metazoa</taxon>
        <taxon>Ecdysozoa</taxon>
        <taxon>Nematoda</taxon>
        <taxon>Chromadorea</taxon>
        <taxon>Rhabditida</taxon>
        <taxon>Rhabditina</taxon>
        <taxon>Rhabditomorpha</taxon>
        <taxon>Strongyloidea</taxon>
        <taxon>Metastrongylidae</taxon>
        <taxon>Angiostrongylus</taxon>
    </lineage>
</organism>
<proteinExistence type="predicted"/>